<dbReference type="AlphaFoldDB" id="A0A835MS88"/>
<proteinExistence type="predicted"/>
<gene>
    <name evidence="1" type="ORF">SADUNF_Sadunf08G0063500</name>
</gene>
<accession>A0A835MS88</accession>
<comment type="caution">
    <text evidence="1">The sequence shown here is derived from an EMBL/GenBank/DDBJ whole genome shotgun (WGS) entry which is preliminary data.</text>
</comment>
<keyword evidence="2" id="KW-1185">Reference proteome</keyword>
<reference evidence="1 2" key="1">
    <citation type="submission" date="2020-10" db="EMBL/GenBank/DDBJ databases">
        <title>Plant Genome Project.</title>
        <authorList>
            <person name="Zhang R.-G."/>
        </authorList>
    </citation>
    <scope>NUCLEOTIDE SEQUENCE [LARGE SCALE GENOMIC DNA]</scope>
    <source>
        <strain evidence="1">FAFU-HL-1</strain>
        <tissue evidence="1">Leaf</tissue>
    </source>
</reference>
<evidence type="ECO:0000313" key="1">
    <source>
        <dbReference type="EMBL" id="KAF9677017.1"/>
    </source>
</evidence>
<organism evidence="1 2">
    <name type="scientific">Salix dunnii</name>
    <dbReference type="NCBI Taxonomy" id="1413687"/>
    <lineage>
        <taxon>Eukaryota</taxon>
        <taxon>Viridiplantae</taxon>
        <taxon>Streptophyta</taxon>
        <taxon>Embryophyta</taxon>
        <taxon>Tracheophyta</taxon>
        <taxon>Spermatophyta</taxon>
        <taxon>Magnoliopsida</taxon>
        <taxon>eudicotyledons</taxon>
        <taxon>Gunneridae</taxon>
        <taxon>Pentapetalae</taxon>
        <taxon>rosids</taxon>
        <taxon>fabids</taxon>
        <taxon>Malpighiales</taxon>
        <taxon>Salicaceae</taxon>
        <taxon>Saliceae</taxon>
        <taxon>Salix</taxon>
    </lineage>
</organism>
<protein>
    <submittedName>
        <fullName evidence="1">Uncharacterized protein</fullName>
    </submittedName>
</protein>
<evidence type="ECO:0000313" key="2">
    <source>
        <dbReference type="Proteomes" id="UP000657918"/>
    </source>
</evidence>
<name>A0A835MS88_9ROSI</name>
<sequence>MRPDRWLIERPRVSESFRSPIIPDIFPVNCFQDNFKVTKQERFVNSFWNLSLKVIALDIYQVRKTKRLLVFKLSSLHNQLHLLHVKGVVR</sequence>
<dbReference type="EMBL" id="JADGMS010000008">
    <property type="protein sequence ID" value="KAF9677017.1"/>
    <property type="molecule type" value="Genomic_DNA"/>
</dbReference>
<dbReference type="Proteomes" id="UP000657918">
    <property type="component" value="Chromosome 8"/>
</dbReference>